<keyword evidence="3" id="KW-1185">Reference proteome</keyword>
<reference evidence="2" key="1">
    <citation type="submission" date="2022-08" db="EMBL/GenBank/DDBJ databases">
        <authorList>
            <person name="Kallberg Y."/>
            <person name="Tangrot J."/>
            <person name="Rosling A."/>
        </authorList>
    </citation>
    <scope>NUCLEOTIDE SEQUENCE</scope>
    <source>
        <strain evidence="2">Wild A</strain>
    </source>
</reference>
<dbReference type="SUPFAM" id="SSF81383">
    <property type="entry name" value="F-box domain"/>
    <property type="match status" value="1"/>
</dbReference>
<dbReference type="PROSITE" id="PS50181">
    <property type="entry name" value="FBOX"/>
    <property type="match status" value="1"/>
</dbReference>
<dbReference type="OrthoDB" id="2322499at2759"/>
<comment type="caution">
    <text evidence="2">The sequence shown here is derived from an EMBL/GenBank/DDBJ whole genome shotgun (WGS) entry which is preliminary data.</text>
</comment>
<feature type="domain" description="F-box" evidence="1">
    <location>
        <begin position="51"/>
        <end position="102"/>
    </location>
</feature>
<sequence length="317" mass="37780">MYERFLKPLIKQIRKSKSFKNSSPETINIPLIPEITLSSHNDTQPKALIILSPIQLLPVEIIIMICYYSTPQDLYSLCSVCKYFRTILWSKSPKTQVIWERNRILNQRDCHHYLSPPKNMTEQEYIWRTTMANKYLCQFCLLPIKMIYYDLYTTNIICCEECIHSRKHGIIKHKYDKYKRLPKKFEDSIIPTRHFKLNPNYYKLYWLKDIENVKAQYDSLKKKERKVWLQEKRREVKLYLKNINKYIKQDELRLRSAPFSSTSKELLIQSISWMGNVSMVLKDVVDEVSLEIKISCTACKLLMETISSNEGEYNAFA</sequence>
<dbReference type="AlphaFoldDB" id="A0A9W4SMU3"/>
<evidence type="ECO:0000313" key="3">
    <source>
        <dbReference type="Proteomes" id="UP001153678"/>
    </source>
</evidence>
<protein>
    <submittedName>
        <fullName evidence="2">10010_t:CDS:1</fullName>
    </submittedName>
</protein>
<proteinExistence type="predicted"/>
<organism evidence="2 3">
    <name type="scientific">Funneliformis geosporum</name>
    <dbReference type="NCBI Taxonomy" id="1117311"/>
    <lineage>
        <taxon>Eukaryota</taxon>
        <taxon>Fungi</taxon>
        <taxon>Fungi incertae sedis</taxon>
        <taxon>Mucoromycota</taxon>
        <taxon>Glomeromycotina</taxon>
        <taxon>Glomeromycetes</taxon>
        <taxon>Glomerales</taxon>
        <taxon>Glomeraceae</taxon>
        <taxon>Funneliformis</taxon>
    </lineage>
</organism>
<evidence type="ECO:0000313" key="2">
    <source>
        <dbReference type="EMBL" id="CAI2174860.1"/>
    </source>
</evidence>
<dbReference type="InterPro" id="IPR036047">
    <property type="entry name" value="F-box-like_dom_sf"/>
</dbReference>
<name>A0A9W4SMU3_9GLOM</name>
<accession>A0A9W4SMU3</accession>
<dbReference type="EMBL" id="CAMKVN010001270">
    <property type="protein sequence ID" value="CAI2174860.1"/>
    <property type="molecule type" value="Genomic_DNA"/>
</dbReference>
<dbReference type="Gene3D" id="1.20.1280.50">
    <property type="match status" value="1"/>
</dbReference>
<gene>
    <name evidence="2" type="ORF">FWILDA_LOCUS6804</name>
</gene>
<dbReference type="CDD" id="cd09917">
    <property type="entry name" value="F-box_SF"/>
    <property type="match status" value="1"/>
</dbReference>
<dbReference type="Proteomes" id="UP001153678">
    <property type="component" value="Unassembled WGS sequence"/>
</dbReference>
<dbReference type="InterPro" id="IPR001810">
    <property type="entry name" value="F-box_dom"/>
</dbReference>
<evidence type="ECO:0000259" key="1">
    <source>
        <dbReference type="PROSITE" id="PS50181"/>
    </source>
</evidence>
<dbReference type="Pfam" id="PF12937">
    <property type="entry name" value="F-box-like"/>
    <property type="match status" value="1"/>
</dbReference>